<proteinExistence type="predicted"/>
<keyword evidence="2" id="KW-1185">Reference proteome</keyword>
<dbReference type="EMBL" id="CCKQ01004877">
    <property type="protein sequence ID" value="CDW76026.1"/>
    <property type="molecule type" value="Genomic_DNA"/>
</dbReference>
<dbReference type="OrthoDB" id="10491186at2759"/>
<dbReference type="InParanoid" id="A0A078A192"/>
<dbReference type="Proteomes" id="UP000039865">
    <property type="component" value="Unassembled WGS sequence"/>
</dbReference>
<gene>
    <name evidence="1" type="primary">Contig4387.g197</name>
    <name evidence="1" type="ORF">STYLEM_5022</name>
</gene>
<accession>A0A078A192</accession>
<name>A0A078A192_STYLE</name>
<organism evidence="1 2">
    <name type="scientific">Stylonychia lemnae</name>
    <name type="common">Ciliate</name>
    <dbReference type="NCBI Taxonomy" id="5949"/>
    <lineage>
        <taxon>Eukaryota</taxon>
        <taxon>Sar</taxon>
        <taxon>Alveolata</taxon>
        <taxon>Ciliophora</taxon>
        <taxon>Intramacronucleata</taxon>
        <taxon>Spirotrichea</taxon>
        <taxon>Stichotrichia</taxon>
        <taxon>Sporadotrichida</taxon>
        <taxon>Oxytrichidae</taxon>
        <taxon>Stylonychinae</taxon>
        <taxon>Stylonychia</taxon>
    </lineage>
</organism>
<evidence type="ECO:0000313" key="2">
    <source>
        <dbReference type="Proteomes" id="UP000039865"/>
    </source>
</evidence>
<evidence type="ECO:0000313" key="1">
    <source>
        <dbReference type="EMBL" id="CDW76026.1"/>
    </source>
</evidence>
<dbReference type="AlphaFoldDB" id="A0A078A192"/>
<reference evidence="1 2" key="1">
    <citation type="submission" date="2014-06" db="EMBL/GenBank/DDBJ databases">
        <authorList>
            <person name="Swart Estienne"/>
        </authorList>
    </citation>
    <scope>NUCLEOTIDE SEQUENCE [LARGE SCALE GENOMIC DNA]</scope>
    <source>
        <strain evidence="1 2">130c</strain>
    </source>
</reference>
<protein>
    <submittedName>
        <fullName evidence="1">Uncharacterized protein</fullName>
    </submittedName>
</protein>
<sequence>MNLLLGGTLAGLMRPHFFKRIGPVQLVRSMLRQNILFQASRAEVLQYDIVQRGMGQFHDHNYEENDGIFTRPTLDLYFLNKYWNFLSKDLSSEEVADLEKARGVLSSYEKMFTIYEYVADFTQIMTVLEIRQAANNPSIPMTIYKKSPHNKPDQIYKEMELLLKAYYNLIDSTQDYPEWQRKIEDDLGQNVAYMAIGFDESVRNALVENSEVFNRFDLEKQKFFK</sequence>